<organism evidence="2 3">
    <name type="scientific">Mycena alexandri</name>
    <dbReference type="NCBI Taxonomy" id="1745969"/>
    <lineage>
        <taxon>Eukaryota</taxon>
        <taxon>Fungi</taxon>
        <taxon>Dikarya</taxon>
        <taxon>Basidiomycota</taxon>
        <taxon>Agaricomycotina</taxon>
        <taxon>Agaricomycetes</taxon>
        <taxon>Agaricomycetidae</taxon>
        <taxon>Agaricales</taxon>
        <taxon>Marasmiineae</taxon>
        <taxon>Mycenaceae</taxon>
        <taxon>Mycena</taxon>
    </lineage>
</organism>
<dbReference type="Proteomes" id="UP001218188">
    <property type="component" value="Unassembled WGS sequence"/>
</dbReference>
<feature type="region of interest" description="Disordered" evidence="1">
    <location>
        <begin position="276"/>
        <end position="320"/>
    </location>
</feature>
<gene>
    <name evidence="2" type="ORF">C8F04DRAFT_1131014</name>
</gene>
<comment type="caution">
    <text evidence="2">The sequence shown here is derived from an EMBL/GenBank/DDBJ whole genome shotgun (WGS) entry which is preliminary data.</text>
</comment>
<accession>A0AAD6WV66</accession>
<keyword evidence="3" id="KW-1185">Reference proteome</keyword>
<proteinExistence type="predicted"/>
<evidence type="ECO:0000313" key="3">
    <source>
        <dbReference type="Proteomes" id="UP001218188"/>
    </source>
</evidence>
<feature type="compositionally biased region" description="Low complexity" evidence="1">
    <location>
        <begin position="210"/>
        <end position="225"/>
    </location>
</feature>
<reference evidence="2" key="1">
    <citation type="submission" date="2023-03" db="EMBL/GenBank/DDBJ databases">
        <title>Massive genome expansion in bonnet fungi (Mycena s.s.) driven by repeated elements and novel gene families across ecological guilds.</title>
        <authorList>
            <consortium name="Lawrence Berkeley National Laboratory"/>
            <person name="Harder C.B."/>
            <person name="Miyauchi S."/>
            <person name="Viragh M."/>
            <person name="Kuo A."/>
            <person name="Thoen E."/>
            <person name="Andreopoulos B."/>
            <person name="Lu D."/>
            <person name="Skrede I."/>
            <person name="Drula E."/>
            <person name="Henrissat B."/>
            <person name="Morin E."/>
            <person name="Kohler A."/>
            <person name="Barry K."/>
            <person name="LaButti K."/>
            <person name="Morin E."/>
            <person name="Salamov A."/>
            <person name="Lipzen A."/>
            <person name="Mereny Z."/>
            <person name="Hegedus B."/>
            <person name="Baldrian P."/>
            <person name="Stursova M."/>
            <person name="Weitz H."/>
            <person name="Taylor A."/>
            <person name="Grigoriev I.V."/>
            <person name="Nagy L.G."/>
            <person name="Martin F."/>
            <person name="Kauserud H."/>
        </authorList>
    </citation>
    <scope>NUCLEOTIDE SEQUENCE</scope>
    <source>
        <strain evidence="2">CBHHK200</strain>
    </source>
</reference>
<protein>
    <submittedName>
        <fullName evidence="2">Uncharacterized protein</fullName>
    </submittedName>
</protein>
<feature type="region of interest" description="Disordered" evidence="1">
    <location>
        <begin position="207"/>
        <end position="231"/>
    </location>
</feature>
<evidence type="ECO:0000256" key="1">
    <source>
        <dbReference type="SAM" id="MobiDB-lite"/>
    </source>
</evidence>
<dbReference type="AlphaFoldDB" id="A0AAD6WV66"/>
<feature type="compositionally biased region" description="Basic and acidic residues" evidence="1">
    <location>
        <begin position="287"/>
        <end position="298"/>
    </location>
</feature>
<name>A0AAD6WV66_9AGAR</name>
<feature type="region of interest" description="Disordered" evidence="1">
    <location>
        <begin position="1"/>
        <end position="33"/>
    </location>
</feature>
<dbReference type="EMBL" id="JARJCM010000166">
    <property type="protein sequence ID" value="KAJ7024666.1"/>
    <property type="molecule type" value="Genomic_DNA"/>
</dbReference>
<sequence>MAGGARLHTPADSTSASASVHGPHRQGTDLSTASSVSAASCASIVSTTSSSPPNSLTNGSPRAAGYSLLSSTTSVNLLASSSMHSLASSTAIENAPISTTAMAVNADPKPYLDTARTPVAGAPGSLSEPRAGDDNIMMDAESSAPFTPIPPVRGSAQYFPVSDPESEAEAKPHSPLLTHAGMHARGHTEAEDAQRAALVHGRPKSICEESAATSSGGTGQAGTTSPHASPIIDPAITASTAAAGHVFTAYGVHTRTTLGATQVAHAAPFVEEKAAGAGTHGDVGEVVEEKGGPEGKDRKKERRPSVSRFVAKMKEKMHVT</sequence>
<evidence type="ECO:0000313" key="2">
    <source>
        <dbReference type="EMBL" id="KAJ7024666.1"/>
    </source>
</evidence>